<dbReference type="PRINTS" id="PR00724">
    <property type="entry name" value="CRBOXYPTASEC"/>
</dbReference>
<organism evidence="3">
    <name type="scientific">Oppiella nova</name>
    <dbReference type="NCBI Taxonomy" id="334625"/>
    <lineage>
        <taxon>Eukaryota</taxon>
        <taxon>Metazoa</taxon>
        <taxon>Ecdysozoa</taxon>
        <taxon>Arthropoda</taxon>
        <taxon>Chelicerata</taxon>
        <taxon>Arachnida</taxon>
        <taxon>Acari</taxon>
        <taxon>Acariformes</taxon>
        <taxon>Sarcoptiformes</taxon>
        <taxon>Oribatida</taxon>
        <taxon>Brachypylina</taxon>
        <taxon>Oppioidea</taxon>
        <taxon>Oppiidae</taxon>
        <taxon>Oppiella</taxon>
    </lineage>
</organism>
<dbReference type="EMBL" id="CAJPVJ010019735">
    <property type="protein sequence ID" value="CAG2177401.1"/>
    <property type="molecule type" value="Genomic_DNA"/>
</dbReference>
<evidence type="ECO:0000313" key="4">
    <source>
        <dbReference type="Proteomes" id="UP000728032"/>
    </source>
</evidence>
<dbReference type="InterPro" id="IPR018202">
    <property type="entry name" value="Ser_caboxypep_ser_AS"/>
</dbReference>
<dbReference type="Gene3D" id="3.40.50.1820">
    <property type="entry name" value="alpha/beta hydrolase"/>
    <property type="match status" value="1"/>
</dbReference>
<dbReference type="Proteomes" id="UP000728032">
    <property type="component" value="Unassembled WGS sequence"/>
</dbReference>
<name>A0A7R9QVR1_9ACAR</name>
<evidence type="ECO:0000313" key="3">
    <source>
        <dbReference type="EMBL" id="CAD7660263.1"/>
    </source>
</evidence>
<evidence type="ECO:0000256" key="1">
    <source>
        <dbReference type="ARBA" id="ARBA00009431"/>
    </source>
</evidence>
<evidence type="ECO:0000256" key="2">
    <source>
        <dbReference type="RuleBase" id="RU361156"/>
    </source>
</evidence>
<dbReference type="PROSITE" id="PS00131">
    <property type="entry name" value="CARBOXYPEPT_SER_SER"/>
    <property type="match status" value="1"/>
</dbReference>
<keyword evidence="4" id="KW-1185">Reference proteome</keyword>
<proteinExistence type="inferred from homology"/>
<keyword evidence="2" id="KW-0378">Hydrolase</keyword>
<comment type="similarity">
    <text evidence="1 2">Belongs to the peptidase S10 family.</text>
</comment>
<feature type="non-terminal residue" evidence="3">
    <location>
        <position position="1"/>
    </location>
</feature>
<dbReference type="PANTHER" id="PTHR11802:SF201">
    <property type="entry name" value="CARBOXYPEPTIDASE"/>
    <property type="match status" value="1"/>
</dbReference>
<dbReference type="PANTHER" id="PTHR11802">
    <property type="entry name" value="SERINE PROTEASE FAMILY S10 SERINE CARBOXYPEPTIDASE"/>
    <property type="match status" value="1"/>
</dbReference>
<keyword evidence="2" id="KW-0121">Carboxypeptidase</keyword>
<protein>
    <recommendedName>
        <fullName evidence="2">Carboxypeptidase</fullName>
        <ecNumber evidence="2">3.4.16.-</ecNumber>
    </recommendedName>
</protein>
<dbReference type="EMBL" id="OC934560">
    <property type="protein sequence ID" value="CAD7660263.1"/>
    <property type="molecule type" value="Genomic_DNA"/>
</dbReference>
<dbReference type="SUPFAM" id="SSF53474">
    <property type="entry name" value="alpha/beta-Hydrolases"/>
    <property type="match status" value="1"/>
</dbReference>
<keyword evidence="2" id="KW-0645">Protease</keyword>
<sequence length="244" mass="27289">IILYNLLNVIAVNNDEIKDLLGLSKPINFKQYSRYLDITKDKHYFYWFVESQKDSENAPVVLWLNGGPGCSSLFGNLGENGPFRVNSDGKTLVLNPNSWNTVANVIYLETPVKTGFSYTDDKSHKNTDTETAADNLAFLEIFFEKYPNFKKNPFYITGESYAGIHIPLLAKNIYKAKSTINLKGVAIGNGVLTGTLDDQSNIDFDLGHGLITTDSYEKLIENCCEYKAGEMLRECDLTNPANKA</sequence>
<dbReference type="OrthoDB" id="1022205at2759"/>
<gene>
    <name evidence="3" type="ORF">ONB1V03_LOCUS16833</name>
</gene>
<dbReference type="InterPro" id="IPR029058">
    <property type="entry name" value="AB_hydrolase_fold"/>
</dbReference>
<dbReference type="InterPro" id="IPR001563">
    <property type="entry name" value="Peptidase_S10"/>
</dbReference>
<dbReference type="AlphaFoldDB" id="A0A7R9QVR1"/>
<dbReference type="EC" id="3.4.16.-" evidence="2"/>
<dbReference type="Pfam" id="PF00450">
    <property type="entry name" value="Peptidase_S10"/>
    <property type="match status" value="1"/>
</dbReference>
<accession>A0A7R9QVR1</accession>
<dbReference type="GO" id="GO:0004185">
    <property type="term" value="F:serine-type carboxypeptidase activity"/>
    <property type="evidence" value="ECO:0007669"/>
    <property type="project" value="UniProtKB-UniRule"/>
</dbReference>
<reference evidence="3" key="1">
    <citation type="submission" date="2020-11" db="EMBL/GenBank/DDBJ databases">
        <authorList>
            <person name="Tran Van P."/>
        </authorList>
    </citation>
    <scope>NUCLEOTIDE SEQUENCE</scope>
</reference>
<dbReference type="GO" id="GO:0006508">
    <property type="term" value="P:proteolysis"/>
    <property type="evidence" value="ECO:0007669"/>
    <property type="project" value="UniProtKB-KW"/>
</dbReference>